<dbReference type="Proteomes" id="UP000516260">
    <property type="component" value="Chromosome 4"/>
</dbReference>
<evidence type="ECO:0000256" key="1">
    <source>
        <dbReference type="SAM" id="Coils"/>
    </source>
</evidence>
<dbReference type="PANTHER" id="PTHR28616:SF1">
    <property type="entry name" value="COILED-COIL DOMAIN-CONTAINING PROTEIN 125"/>
    <property type="match status" value="1"/>
</dbReference>
<keyword evidence="4" id="KW-1185">Reference proteome</keyword>
<feature type="compositionally biased region" description="Polar residues" evidence="2">
    <location>
        <begin position="665"/>
        <end position="721"/>
    </location>
</feature>
<name>A0A4Z2BDP2_9TELE</name>
<evidence type="ECO:0000313" key="4">
    <source>
        <dbReference type="Proteomes" id="UP000516260"/>
    </source>
</evidence>
<feature type="region of interest" description="Disordered" evidence="2">
    <location>
        <begin position="420"/>
        <end position="470"/>
    </location>
</feature>
<dbReference type="PANTHER" id="PTHR28616">
    <property type="entry name" value="COILED-COIL DOMAIN-CONTAINING PROTEIN 125"/>
    <property type="match status" value="1"/>
</dbReference>
<dbReference type="InterPro" id="IPR034608">
    <property type="entry name" value="CCDC125"/>
</dbReference>
<dbReference type="AlphaFoldDB" id="A0A4Z2BDP2"/>
<proteinExistence type="predicted"/>
<feature type="compositionally biased region" description="Polar residues" evidence="2">
    <location>
        <begin position="728"/>
        <end position="739"/>
    </location>
</feature>
<gene>
    <name evidence="3" type="ORF">fugu_004406</name>
</gene>
<reference evidence="3 4" key="1">
    <citation type="submission" date="2019-04" db="EMBL/GenBank/DDBJ databases">
        <title>The sequence and de novo assembly of Takifugu bimaculatus genome using PacBio and Hi-C technologies.</title>
        <authorList>
            <person name="Xu P."/>
            <person name="Liu B."/>
            <person name="Zhou Z."/>
        </authorList>
    </citation>
    <scope>NUCLEOTIDE SEQUENCE [LARGE SCALE GENOMIC DNA]</scope>
    <source>
        <strain evidence="3">TB-2018</strain>
        <tissue evidence="3">Muscle</tissue>
    </source>
</reference>
<evidence type="ECO:0008006" key="5">
    <source>
        <dbReference type="Google" id="ProtNLM"/>
    </source>
</evidence>
<evidence type="ECO:0000313" key="3">
    <source>
        <dbReference type="EMBL" id="TNM90172.1"/>
    </source>
</evidence>
<feature type="coiled-coil region" evidence="1">
    <location>
        <begin position="140"/>
        <end position="167"/>
    </location>
</feature>
<dbReference type="GO" id="GO:2000146">
    <property type="term" value="P:negative regulation of cell motility"/>
    <property type="evidence" value="ECO:0007669"/>
    <property type="project" value="TreeGrafter"/>
</dbReference>
<feature type="compositionally biased region" description="Polar residues" evidence="2">
    <location>
        <begin position="483"/>
        <end position="539"/>
    </location>
</feature>
<comment type="caution">
    <text evidence="3">The sequence shown here is derived from an EMBL/GenBank/DDBJ whole genome shotgun (WGS) entry which is preliminary data.</text>
</comment>
<accession>A0A4Z2BDP2</accession>
<feature type="compositionally biased region" description="Polar residues" evidence="2">
    <location>
        <begin position="447"/>
        <end position="470"/>
    </location>
</feature>
<feature type="compositionally biased region" description="Low complexity" evidence="2">
    <location>
        <begin position="547"/>
        <end position="561"/>
    </location>
</feature>
<feature type="compositionally biased region" description="Polar residues" evidence="2">
    <location>
        <begin position="609"/>
        <end position="655"/>
    </location>
</feature>
<dbReference type="GO" id="GO:0005737">
    <property type="term" value="C:cytoplasm"/>
    <property type="evidence" value="ECO:0007669"/>
    <property type="project" value="TreeGrafter"/>
</dbReference>
<organism evidence="3 4">
    <name type="scientific">Takifugu bimaculatus</name>
    <dbReference type="NCBI Taxonomy" id="433685"/>
    <lineage>
        <taxon>Eukaryota</taxon>
        <taxon>Metazoa</taxon>
        <taxon>Chordata</taxon>
        <taxon>Craniata</taxon>
        <taxon>Vertebrata</taxon>
        <taxon>Euteleostomi</taxon>
        <taxon>Actinopterygii</taxon>
        <taxon>Neopterygii</taxon>
        <taxon>Teleostei</taxon>
        <taxon>Neoteleostei</taxon>
        <taxon>Acanthomorphata</taxon>
        <taxon>Eupercaria</taxon>
        <taxon>Tetraodontiformes</taxon>
        <taxon>Tetradontoidea</taxon>
        <taxon>Tetraodontidae</taxon>
        <taxon>Takifugu</taxon>
    </lineage>
</organism>
<feature type="compositionally biased region" description="Polar residues" evidence="2">
    <location>
        <begin position="562"/>
        <end position="602"/>
    </location>
</feature>
<feature type="compositionally biased region" description="Polar residues" evidence="2">
    <location>
        <begin position="424"/>
        <end position="438"/>
    </location>
</feature>
<feature type="coiled-coil region" evidence="1">
    <location>
        <begin position="193"/>
        <end position="227"/>
    </location>
</feature>
<evidence type="ECO:0000256" key="2">
    <source>
        <dbReference type="SAM" id="MobiDB-lite"/>
    </source>
</evidence>
<dbReference type="EMBL" id="SWLE01000017">
    <property type="protein sequence ID" value="TNM90172.1"/>
    <property type="molecule type" value="Genomic_DNA"/>
</dbReference>
<sequence length="739" mass="83904">MQKVNEDCGMDDDMVDGDLGFGMETRIPPSPIRRKTQSFLGFTDSVASRAERFRHNSQTSEALWFPGPKTTETQCRAQWRLSQSDSLVELSKEEMRARLQEASEVIDVLLSELEVAHRYLEGKYEALKILQGKAILDKATSHTKNLLQKTEERAKVLEKEVNSLQWELSFNQMQMKKSVQTLEQKYQRVLCENKILIETLEKREIEIQQLRTQNSALNQQCSELISILDVKEQRIYLETKPKYSQSRDASVLELAVLGACRCPGVAEACPCSRTAAATRKQLLQLQHELDAQSSRREEAVMVADAFRIAFEQQLRKRSEHFLLLAEANILKSHREKSEGVNRSPLVSVSDRLKGLLPSGLEVKMPDDLLEALYRLLDLLNDKEVALAHQKKVSLMLAHSADELQRKLHVDSHFLSTDPFLDNTLPDQNQQSSNLSENLEPSDLLENRQPSNLSENQKQRLSNLQKNQHGSNLSVNQHLAHLPENQQPSDQSENVRPSDLSDTPQPTSLTENHQRSNLSENQQPSDHPQNHQSSNLSENQHLAHLPENQQPSDQSDNQQPSNLSENQKPSNQPETQQPSNLSENQQPSDHPDNHQSSNLSENQYLAHLPENQQPSNLSENQQPSDNPENQQPSDNPENQQPSNLSEYQQASDQPENHQPPTPPEKQQPSNKPEHQQPSNLVDNQKPSNLPENQQPSNLPDNQKPSNLPENQQLSNQPENKQPSDLPENQHPSNIPENQQP</sequence>
<dbReference type="GO" id="GO:0035024">
    <property type="term" value="P:negative regulation of Rho protein signal transduction"/>
    <property type="evidence" value="ECO:0007669"/>
    <property type="project" value="TreeGrafter"/>
</dbReference>
<feature type="region of interest" description="Disordered" evidence="2">
    <location>
        <begin position="483"/>
        <end position="739"/>
    </location>
</feature>
<protein>
    <recommendedName>
        <fullName evidence="5">Coiled-coil domain-containing protein 125</fullName>
    </recommendedName>
</protein>
<keyword evidence="1" id="KW-0175">Coiled coil</keyword>